<gene>
    <name evidence="2" type="ORF">B7P43_G01132</name>
</gene>
<evidence type="ECO:0000313" key="3">
    <source>
        <dbReference type="Proteomes" id="UP000235965"/>
    </source>
</evidence>
<accession>A0A2J7QZU4</accession>
<dbReference type="AlphaFoldDB" id="A0A2J7QZU4"/>
<protein>
    <recommendedName>
        <fullName evidence="4">Mos1 transposase HTH domain-containing protein</fullName>
    </recommendedName>
</protein>
<sequence>GQGATDTCEKIQKASGNGSVTRAQVLPKNLNDGQKARRNEVSAKTLERLESEQTAHNMRRKFSPCDFHLFPKLKPSVMSYHFQTLDGLQKAVTDAIKTLREADFQSCYEAWKFRWGKCVASEVSYFEGNDADLDE</sequence>
<dbReference type="InterPro" id="IPR036397">
    <property type="entry name" value="RNaseH_sf"/>
</dbReference>
<dbReference type="EMBL" id="NEVH01009067">
    <property type="protein sequence ID" value="PNF34111.1"/>
    <property type="molecule type" value="Genomic_DNA"/>
</dbReference>
<evidence type="ECO:0000313" key="2">
    <source>
        <dbReference type="EMBL" id="PNF34111.1"/>
    </source>
</evidence>
<dbReference type="GO" id="GO:0003676">
    <property type="term" value="F:nucleic acid binding"/>
    <property type="evidence" value="ECO:0007669"/>
    <property type="project" value="InterPro"/>
</dbReference>
<organism evidence="2 3">
    <name type="scientific">Cryptotermes secundus</name>
    <dbReference type="NCBI Taxonomy" id="105785"/>
    <lineage>
        <taxon>Eukaryota</taxon>
        <taxon>Metazoa</taxon>
        <taxon>Ecdysozoa</taxon>
        <taxon>Arthropoda</taxon>
        <taxon>Hexapoda</taxon>
        <taxon>Insecta</taxon>
        <taxon>Pterygota</taxon>
        <taxon>Neoptera</taxon>
        <taxon>Polyneoptera</taxon>
        <taxon>Dictyoptera</taxon>
        <taxon>Blattodea</taxon>
        <taxon>Blattoidea</taxon>
        <taxon>Termitoidae</taxon>
        <taxon>Kalotermitidae</taxon>
        <taxon>Cryptotermitinae</taxon>
        <taxon>Cryptotermes</taxon>
    </lineage>
</organism>
<name>A0A2J7QZU4_9NEOP</name>
<reference evidence="2 3" key="1">
    <citation type="submission" date="2017-12" db="EMBL/GenBank/DDBJ databases">
        <title>Hemimetabolous genomes reveal molecular basis of termite eusociality.</title>
        <authorList>
            <person name="Harrison M.C."/>
            <person name="Jongepier E."/>
            <person name="Robertson H.M."/>
            <person name="Arning N."/>
            <person name="Bitard-Feildel T."/>
            <person name="Chao H."/>
            <person name="Childers C.P."/>
            <person name="Dinh H."/>
            <person name="Doddapaneni H."/>
            <person name="Dugan S."/>
            <person name="Gowin J."/>
            <person name="Greiner C."/>
            <person name="Han Y."/>
            <person name="Hu H."/>
            <person name="Hughes D.S.T."/>
            <person name="Huylmans A.-K."/>
            <person name="Kemena C."/>
            <person name="Kremer L.P.M."/>
            <person name="Lee S.L."/>
            <person name="Lopez-Ezquerra A."/>
            <person name="Mallet L."/>
            <person name="Monroy-Kuhn J.M."/>
            <person name="Moser A."/>
            <person name="Murali S.C."/>
            <person name="Muzny D.M."/>
            <person name="Otani S."/>
            <person name="Piulachs M.-D."/>
            <person name="Poelchau M."/>
            <person name="Qu J."/>
            <person name="Schaub F."/>
            <person name="Wada-Katsumata A."/>
            <person name="Worley K.C."/>
            <person name="Xie Q."/>
            <person name="Ylla G."/>
            <person name="Poulsen M."/>
            <person name="Gibbs R.A."/>
            <person name="Schal C."/>
            <person name="Richards S."/>
            <person name="Belles X."/>
            <person name="Korb J."/>
            <person name="Bornberg-Bauer E."/>
        </authorList>
    </citation>
    <scope>NUCLEOTIDE SEQUENCE [LARGE SCALE GENOMIC DNA]</scope>
    <source>
        <tissue evidence="2">Whole body</tissue>
    </source>
</reference>
<dbReference type="Proteomes" id="UP000235965">
    <property type="component" value="Unassembled WGS sequence"/>
</dbReference>
<dbReference type="Gene3D" id="3.30.420.10">
    <property type="entry name" value="Ribonuclease H-like superfamily/Ribonuclease H"/>
    <property type="match status" value="1"/>
</dbReference>
<proteinExistence type="predicted"/>
<evidence type="ECO:0008006" key="4">
    <source>
        <dbReference type="Google" id="ProtNLM"/>
    </source>
</evidence>
<evidence type="ECO:0000256" key="1">
    <source>
        <dbReference type="SAM" id="MobiDB-lite"/>
    </source>
</evidence>
<dbReference type="InParanoid" id="A0A2J7QZU4"/>
<feature type="region of interest" description="Disordered" evidence="1">
    <location>
        <begin position="1"/>
        <end position="42"/>
    </location>
</feature>
<feature type="non-terminal residue" evidence="2">
    <location>
        <position position="1"/>
    </location>
</feature>
<keyword evidence="3" id="KW-1185">Reference proteome</keyword>
<comment type="caution">
    <text evidence="2">The sequence shown here is derived from an EMBL/GenBank/DDBJ whole genome shotgun (WGS) entry which is preliminary data.</text>
</comment>